<dbReference type="AlphaFoldDB" id="A0A183UBJ0"/>
<evidence type="ECO:0000259" key="8">
    <source>
        <dbReference type="PROSITE" id="PS50011"/>
    </source>
</evidence>
<keyword evidence="5 6" id="KW-0067">ATP-binding</keyword>
<keyword evidence="10" id="KW-1185">Reference proteome</keyword>
<evidence type="ECO:0000256" key="3">
    <source>
        <dbReference type="ARBA" id="ARBA00022741"/>
    </source>
</evidence>
<keyword evidence="3 6" id="KW-0547">Nucleotide-binding</keyword>
<proteinExistence type="inferred from homology"/>
<evidence type="ECO:0000256" key="5">
    <source>
        <dbReference type="ARBA" id="ARBA00022840"/>
    </source>
</evidence>
<dbReference type="PANTHER" id="PTHR24055">
    <property type="entry name" value="MITOGEN-ACTIVATED PROTEIN KINASE"/>
    <property type="match status" value="1"/>
</dbReference>
<dbReference type="GO" id="GO:0005524">
    <property type="term" value="F:ATP binding"/>
    <property type="evidence" value="ECO:0007669"/>
    <property type="project" value="UniProtKB-UniRule"/>
</dbReference>
<keyword evidence="1 7" id="KW-0723">Serine/threonine-protein kinase</keyword>
<evidence type="ECO:0000313" key="10">
    <source>
        <dbReference type="Proteomes" id="UP000050794"/>
    </source>
</evidence>
<protein>
    <submittedName>
        <fullName evidence="11">Protein kinase domain-containing protein</fullName>
    </submittedName>
</protein>
<gene>
    <name evidence="9" type="ORF">TCNE_LOCUS5860</name>
</gene>
<comment type="similarity">
    <text evidence="7">Belongs to the protein kinase superfamily.</text>
</comment>
<name>A0A183UBJ0_TOXCA</name>
<feature type="domain" description="Protein kinase" evidence="8">
    <location>
        <begin position="32"/>
        <end position="292"/>
    </location>
</feature>
<reference evidence="11" key="1">
    <citation type="submission" date="2016-06" db="UniProtKB">
        <authorList>
            <consortium name="WormBaseParasite"/>
        </authorList>
    </citation>
    <scope>IDENTIFICATION</scope>
</reference>
<evidence type="ECO:0000256" key="2">
    <source>
        <dbReference type="ARBA" id="ARBA00022679"/>
    </source>
</evidence>
<dbReference type="SMART" id="SM00220">
    <property type="entry name" value="S_TKc"/>
    <property type="match status" value="1"/>
</dbReference>
<evidence type="ECO:0000313" key="11">
    <source>
        <dbReference type="WBParaSite" id="TCNE_0000586001-mRNA-1"/>
    </source>
</evidence>
<dbReference type="PROSITE" id="PS00107">
    <property type="entry name" value="PROTEIN_KINASE_ATP"/>
    <property type="match status" value="1"/>
</dbReference>
<feature type="binding site" evidence="6">
    <location>
        <position position="62"/>
    </location>
    <ligand>
        <name>ATP</name>
        <dbReference type="ChEBI" id="CHEBI:30616"/>
    </ligand>
</feature>
<dbReference type="Gene3D" id="3.30.200.20">
    <property type="entry name" value="Phosphorylase Kinase, domain 1"/>
    <property type="match status" value="1"/>
</dbReference>
<evidence type="ECO:0000256" key="7">
    <source>
        <dbReference type="RuleBase" id="RU000304"/>
    </source>
</evidence>
<evidence type="ECO:0000256" key="1">
    <source>
        <dbReference type="ARBA" id="ARBA00022527"/>
    </source>
</evidence>
<organism evidence="10 11">
    <name type="scientific">Toxocara canis</name>
    <name type="common">Canine roundworm</name>
    <dbReference type="NCBI Taxonomy" id="6265"/>
    <lineage>
        <taxon>Eukaryota</taxon>
        <taxon>Metazoa</taxon>
        <taxon>Ecdysozoa</taxon>
        <taxon>Nematoda</taxon>
        <taxon>Chromadorea</taxon>
        <taxon>Rhabditida</taxon>
        <taxon>Spirurina</taxon>
        <taxon>Ascaridomorpha</taxon>
        <taxon>Ascaridoidea</taxon>
        <taxon>Toxocaridae</taxon>
        <taxon>Toxocara</taxon>
    </lineage>
</organism>
<dbReference type="GO" id="GO:0004674">
    <property type="term" value="F:protein serine/threonine kinase activity"/>
    <property type="evidence" value="ECO:0007669"/>
    <property type="project" value="UniProtKB-KW"/>
</dbReference>
<dbReference type="SUPFAM" id="SSF56112">
    <property type="entry name" value="Protein kinase-like (PK-like)"/>
    <property type="match status" value="1"/>
</dbReference>
<reference evidence="9 10" key="2">
    <citation type="submission" date="2018-11" db="EMBL/GenBank/DDBJ databases">
        <authorList>
            <consortium name="Pathogen Informatics"/>
        </authorList>
    </citation>
    <scope>NUCLEOTIDE SEQUENCE [LARGE SCALE GENOMIC DNA]</scope>
</reference>
<accession>A0A183UBJ0</accession>
<dbReference type="InterPro" id="IPR008271">
    <property type="entry name" value="Ser/Thr_kinase_AS"/>
</dbReference>
<sequence length="455" mass="51676">MREERQGEPCPKVLMANARLLDVVFKLDKTPYEAIENIGTGAYGVVCKAYDRCHERCVAIKKIPRAFSAATLLKRSLREIRILRDLRHENIVSVLDVFAADGTQVSKFNTVSLYFQYLHSVGIVHRDLKPSNVLVNGDCLIKIGDFGMARLVEQCVHTTGNFMTQYVSTRWYRAPELLFSLIDYNTKVDIWSAGCIFAEMILRRQLFPGKDAISQVKMIVYYLGTPEKEVLERINSDLVFRWIESCGLKKPLAWSSILPKANPKAVDLIAKLMEVAPWKRISAEEALAHPYLDTYHDPKIEPNCSEKVYFDAEAIEKLPVNVLKDALIAETKYFDPMRCNYEQSDSAQPCVSAEQGARKCDVSRESGTQDVAMMSSKLDECEIREGGRTEQFANGQFTPDPKRYKNDADGRIQKASKQRVNDAERILRHSESSVREGSCSLIIQHFPSCSHFDLR</sequence>
<dbReference type="EMBL" id="UYWY01019402">
    <property type="protein sequence ID" value="VDM37105.1"/>
    <property type="molecule type" value="Genomic_DNA"/>
</dbReference>
<dbReference type="Gene3D" id="1.10.510.10">
    <property type="entry name" value="Transferase(Phosphotransferase) domain 1"/>
    <property type="match status" value="1"/>
</dbReference>
<dbReference type="PROSITE" id="PS00108">
    <property type="entry name" value="PROTEIN_KINASE_ST"/>
    <property type="match status" value="1"/>
</dbReference>
<dbReference type="InterPro" id="IPR000719">
    <property type="entry name" value="Prot_kinase_dom"/>
</dbReference>
<dbReference type="FunFam" id="1.10.510.10:FF:000624">
    <property type="entry name" value="Mitogen-activated protein kinase"/>
    <property type="match status" value="1"/>
</dbReference>
<keyword evidence="4" id="KW-0418">Kinase</keyword>
<evidence type="ECO:0000256" key="4">
    <source>
        <dbReference type="ARBA" id="ARBA00022777"/>
    </source>
</evidence>
<dbReference type="InterPro" id="IPR017441">
    <property type="entry name" value="Protein_kinase_ATP_BS"/>
</dbReference>
<evidence type="ECO:0000313" key="9">
    <source>
        <dbReference type="EMBL" id="VDM37105.1"/>
    </source>
</evidence>
<evidence type="ECO:0000256" key="6">
    <source>
        <dbReference type="PROSITE-ProRule" id="PRU10141"/>
    </source>
</evidence>
<dbReference type="Proteomes" id="UP000050794">
    <property type="component" value="Unassembled WGS sequence"/>
</dbReference>
<dbReference type="InterPro" id="IPR050117">
    <property type="entry name" value="MAPK"/>
</dbReference>
<dbReference type="WBParaSite" id="TCNE_0000586001-mRNA-1">
    <property type="protein sequence ID" value="TCNE_0000586001-mRNA-1"/>
    <property type="gene ID" value="TCNE_0000586001"/>
</dbReference>
<dbReference type="PROSITE" id="PS50011">
    <property type="entry name" value="PROTEIN_KINASE_DOM"/>
    <property type="match status" value="1"/>
</dbReference>
<dbReference type="InterPro" id="IPR011009">
    <property type="entry name" value="Kinase-like_dom_sf"/>
</dbReference>
<keyword evidence="2" id="KW-0808">Transferase</keyword>
<dbReference type="Pfam" id="PF00069">
    <property type="entry name" value="Pkinase"/>
    <property type="match status" value="2"/>
</dbReference>